<comment type="caution">
    <text evidence="1">The sequence shown here is derived from an EMBL/GenBank/DDBJ whole genome shotgun (WGS) entry which is preliminary data.</text>
</comment>
<reference evidence="1" key="1">
    <citation type="submission" date="2022-02" db="EMBL/GenBank/DDBJ databases">
        <title>Aestuariibaculum sp., a marine bacterium isolated from sediment in Guangxi.</title>
        <authorList>
            <person name="Ying J."/>
        </authorList>
    </citation>
    <scope>NUCLEOTIDE SEQUENCE</scope>
    <source>
        <strain evidence="1">L182</strain>
    </source>
</reference>
<dbReference type="EMBL" id="JAKVQD010000004">
    <property type="protein sequence ID" value="MCH4553103.1"/>
    <property type="molecule type" value="Genomic_DNA"/>
</dbReference>
<dbReference type="Pfam" id="PF16132">
    <property type="entry name" value="DUF4843"/>
    <property type="match status" value="1"/>
</dbReference>
<evidence type="ECO:0000313" key="1">
    <source>
        <dbReference type="EMBL" id="MCH4553103.1"/>
    </source>
</evidence>
<evidence type="ECO:0000313" key="2">
    <source>
        <dbReference type="Proteomes" id="UP001156141"/>
    </source>
</evidence>
<dbReference type="PROSITE" id="PS51257">
    <property type="entry name" value="PROKAR_LIPOPROTEIN"/>
    <property type="match status" value="1"/>
</dbReference>
<dbReference type="InterPro" id="IPR032299">
    <property type="entry name" value="DUF4843"/>
</dbReference>
<organism evidence="1 2">
    <name type="scientific">Aestuariibaculum lutulentum</name>
    <dbReference type="NCBI Taxonomy" id="2920935"/>
    <lineage>
        <taxon>Bacteria</taxon>
        <taxon>Pseudomonadati</taxon>
        <taxon>Bacteroidota</taxon>
        <taxon>Flavobacteriia</taxon>
        <taxon>Flavobacteriales</taxon>
        <taxon>Flavobacteriaceae</taxon>
    </lineage>
</organism>
<name>A0ABS9RJH3_9FLAO</name>
<keyword evidence="2" id="KW-1185">Reference proteome</keyword>
<dbReference type="Proteomes" id="UP001156141">
    <property type="component" value="Unassembled WGS sequence"/>
</dbReference>
<proteinExistence type="predicted"/>
<protein>
    <submittedName>
        <fullName evidence="1">DUF4843 domain-containing protein</fullName>
    </submittedName>
</protein>
<gene>
    <name evidence="1" type="ORF">MKW35_10755</name>
</gene>
<accession>A0ABS9RJH3</accession>
<dbReference type="RefSeq" id="WP_240573553.1">
    <property type="nucleotide sequence ID" value="NZ_CP136709.1"/>
</dbReference>
<sequence>MKYRFLIILATCLMVMSCSEDYPATFEGDPYLIFPTDDHGYNIYVQQHFNNFYYYGQEGVDRDTIYVPLNAFGAIPKEEVAVKLEAFNSDTLSFPERIDSATENAVPGVHYVPFESQEMINLLKYKANVMEDSIPIILLRDESLKETTFRLTFRLAEMENAKVADNDENRVVVYIADKISRPSNWDFWYFGIYGDVKLDFMINHSDLRWTEDDMEIVLSDSFLLAYYVYKFKEDLKKYNEELGVNGPLREADGTVVTFDRTY</sequence>